<evidence type="ECO:0000313" key="10">
    <source>
        <dbReference type="Proteomes" id="UP000602442"/>
    </source>
</evidence>
<dbReference type="PANTHER" id="PTHR12318">
    <property type="entry name" value="TESTOSTERONE-REGULATED PROTEIN RP2"/>
    <property type="match status" value="1"/>
</dbReference>
<keyword evidence="6" id="KW-0464">Manganese</keyword>
<organism evidence="9 10">
    <name type="scientific">Aurantiacibacter sediminis</name>
    <dbReference type="NCBI Taxonomy" id="2793064"/>
    <lineage>
        <taxon>Bacteria</taxon>
        <taxon>Pseudomonadati</taxon>
        <taxon>Pseudomonadota</taxon>
        <taxon>Alphaproteobacteria</taxon>
        <taxon>Sphingomonadales</taxon>
        <taxon>Erythrobacteraceae</taxon>
        <taxon>Aurantiacibacter</taxon>
    </lineage>
</organism>
<comment type="cofactor">
    <cofactor evidence="2">
        <name>Mg(2+)</name>
        <dbReference type="ChEBI" id="CHEBI:18420"/>
    </cofactor>
</comment>
<feature type="region of interest" description="Disordered" evidence="7">
    <location>
        <begin position="251"/>
        <end position="283"/>
    </location>
</feature>
<dbReference type="EMBL" id="JAEANY010000004">
    <property type="protein sequence ID" value="MBH5323439.1"/>
    <property type="molecule type" value="Genomic_DNA"/>
</dbReference>
<keyword evidence="9" id="KW-0238">DNA-binding</keyword>
<keyword evidence="10" id="KW-1185">Reference proteome</keyword>
<keyword evidence="4 9" id="KW-0378">Hydrolase</keyword>
<dbReference type="InterPro" id="IPR015797">
    <property type="entry name" value="NUDIX_hydrolase-like_dom_sf"/>
</dbReference>
<evidence type="ECO:0000256" key="1">
    <source>
        <dbReference type="ARBA" id="ARBA00001936"/>
    </source>
</evidence>
<dbReference type="Gene3D" id="3.90.79.10">
    <property type="entry name" value="Nucleoside Triphosphate Pyrophosphohydrolase"/>
    <property type="match status" value="1"/>
</dbReference>
<dbReference type="PANTHER" id="PTHR12318:SF0">
    <property type="entry name" value="ACYL-COENZYME A DIPHOSPHATASE NUDT19"/>
    <property type="match status" value="1"/>
</dbReference>
<reference evidence="9 10" key="1">
    <citation type="submission" date="2020-11" db="EMBL/GenBank/DDBJ databases">
        <title>Erythrobacter sediminis sp. nov., a marine bacterium from a tidal flat of Garorim Bay.</title>
        <authorList>
            <person name="Kim D."/>
            <person name="Yoo Y."/>
            <person name="Kim J.-J."/>
        </authorList>
    </citation>
    <scope>NUCLEOTIDE SEQUENCE [LARGE SCALE GENOMIC DNA]</scope>
    <source>
        <strain evidence="9 10">JGD-13</strain>
    </source>
</reference>
<accession>A0ABS0N6I1</accession>
<keyword evidence="5" id="KW-0460">Magnesium</keyword>
<dbReference type="SUPFAM" id="SSF55811">
    <property type="entry name" value="Nudix"/>
    <property type="match status" value="1"/>
</dbReference>
<evidence type="ECO:0000256" key="7">
    <source>
        <dbReference type="SAM" id="MobiDB-lite"/>
    </source>
</evidence>
<keyword evidence="3" id="KW-0479">Metal-binding</keyword>
<proteinExistence type="predicted"/>
<dbReference type="GO" id="GO:0016787">
    <property type="term" value="F:hydrolase activity"/>
    <property type="evidence" value="ECO:0007669"/>
    <property type="project" value="UniProtKB-KW"/>
</dbReference>
<evidence type="ECO:0000259" key="8">
    <source>
        <dbReference type="PROSITE" id="PS51462"/>
    </source>
</evidence>
<name>A0ABS0N6I1_9SPHN</name>
<dbReference type="InterPro" id="IPR000086">
    <property type="entry name" value="NUDIX_hydrolase_dom"/>
</dbReference>
<gene>
    <name evidence="9" type="ORF">I5L03_12690</name>
</gene>
<comment type="cofactor">
    <cofactor evidence="1">
        <name>Mn(2+)</name>
        <dbReference type="ChEBI" id="CHEBI:29035"/>
    </cofactor>
</comment>
<evidence type="ECO:0000313" key="9">
    <source>
        <dbReference type="EMBL" id="MBH5323439.1"/>
    </source>
</evidence>
<evidence type="ECO:0000256" key="2">
    <source>
        <dbReference type="ARBA" id="ARBA00001946"/>
    </source>
</evidence>
<dbReference type="CDD" id="cd18870">
    <property type="entry name" value="NUDIX_AcylCoAdiphos_Nudt19"/>
    <property type="match status" value="1"/>
</dbReference>
<evidence type="ECO:0000256" key="5">
    <source>
        <dbReference type="ARBA" id="ARBA00022842"/>
    </source>
</evidence>
<feature type="compositionally biased region" description="Polar residues" evidence="7">
    <location>
        <begin position="255"/>
        <end position="269"/>
    </location>
</feature>
<evidence type="ECO:0000256" key="6">
    <source>
        <dbReference type="ARBA" id="ARBA00023211"/>
    </source>
</evidence>
<evidence type="ECO:0000256" key="3">
    <source>
        <dbReference type="ARBA" id="ARBA00022723"/>
    </source>
</evidence>
<dbReference type="Proteomes" id="UP000602442">
    <property type="component" value="Unassembled WGS sequence"/>
</dbReference>
<protein>
    <submittedName>
        <fullName evidence="9">NUDIX hydrolase</fullName>
    </submittedName>
</protein>
<dbReference type="InterPro" id="IPR039121">
    <property type="entry name" value="NUDT19"/>
</dbReference>
<comment type="caution">
    <text evidence="9">The sequence shown here is derived from an EMBL/GenBank/DDBJ whole genome shotgun (WGS) entry which is preliminary data.</text>
</comment>
<evidence type="ECO:0000256" key="4">
    <source>
        <dbReference type="ARBA" id="ARBA00022801"/>
    </source>
</evidence>
<dbReference type="GO" id="GO:0003677">
    <property type="term" value="F:DNA binding"/>
    <property type="evidence" value="ECO:0007669"/>
    <property type="project" value="UniProtKB-KW"/>
</dbReference>
<dbReference type="RefSeq" id="WP_197922358.1">
    <property type="nucleotide sequence ID" value="NZ_CAWPTA010000009.1"/>
</dbReference>
<feature type="domain" description="Nudix hydrolase" evidence="8">
    <location>
        <begin position="13"/>
        <end position="202"/>
    </location>
</feature>
<sequence>MTTEQHKGARSQTVVEAATVLVFRQRARTRAPELLMVQRSGELAFAARAMVFPGGKLHASDRALAAQLAQSDRSDDLAHRLAGIREVLEETGLVIGVEQQLTAQQAQEARTMLATSEDLAPVLARFGWSLAPLQLVPFARWLPRGRVGRAFDTRFYLADLGSGQVELEPDLGEMTRLTWLTARDALARYASGEMHMIFPTLRNLERLAQFDSFAAAAEHARNTAISTISPWIEEVKGRKLLRIPEGAGYPVTSAPLEQSGFQSKDSSPSAGKDTPGSTRPAPA</sequence>
<dbReference type="PROSITE" id="PS51462">
    <property type="entry name" value="NUDIX"/>
    <property type="match status" value="1"/>
</dbReference>